<dbReference type="InterPro" id="IPR005119">
    <property type="entry name" value="LysR_subst-bd"/>
</dbReference>
<dbReference type="GO" id="GO:0005829">
    <property type="term" value="C:cytosol"/>
    <property type="evidence" value="ECO:0007669"/>
    <property type="project" value="TreeGrafter"/>
</dbReference>
<evidence type="ECO:0000256" key="3">
    <source>
        <dbReference type="ARBA" id="ARBA00023125"/>
    </source>
</evidence>
<evidence type="ECO:0000256" key="1">
    <source>
        <dbReference type="ARBA" id="ARBA00009437"/>
    </source>
</evidence>
<name>A0A1G5RKB8_9RHOB</name>
<keyword evidence="3 6" id="KW-0238">DNA-binding</keyword>
<dbReference type="Gene3D" id="3.40.190.290">
    <property type="match status" value="1"/>
</dbReference>
<dbReference type="Proteomes" id="UP000198767">
    <property type="component" value="Unassembled WGS sequence"/>
</dbReference>
<evidence type="ECO:0000313" key="7">
    <source>
        <dbReference type="Proteomes" id="UP000198767"/>
    </source>
</evidence>
<dbReference type="RefSeq" id="WP_170830522.1">
    <property type="nucleotide sequence ID" value="NZ_FMWG01000024.1"/>
</dbReference>
<evidence type="ECO:0000256" key="4">
    <source>
        <dbReference type="ARBA" id="ARBA00023163"/>
    </source>
</evidence>
<dbReference type="STRING" id="1156985.SAMN04488118_1247"/>
<dbReference type="Pfam" id="PF00126">
    <property type="entry name" value="HTH_1"/>
    <property type="match status" value="1"/>
</dbReference>
<evidence type="ECO:0000313" key="6">
    <source>
        <dbReference type="EMBL" id="SCZ74260.1"/>
    </source>
</evidence>
<dbReference type="GO" id="GO:0003677">
    <property type="term" value="F:DNA binding"/>
    <property type="evidence" value="ECO:0007669"/>
    <property type="project" value="UniProtKB-KW"/>
</dbReference>
<dbReference type="GO" id="GO:0003700">
    <property type="term" value="F:DNA-binding transcription factor activity"/>
    <property type="evidence" value="ECO:0007669"/>
    <property type="project" value="InterPro"/>
</dbReference>
<keyword evidence="4" id="KW-0804">Transcription</keyword>
<gene>
    <name evidence="6" type="ORF">SAMN04488118_1247</name>
</gene>
<dbReference type="EMBL" id="FMWG01000024">
    <property type="protein sequence ID" value="SCZ74260.1"/>
    <property type="molecule type" value="Genomic_DNA"/>
</dbReference>
<sequence>MDDKLTSTFLRVCQEGSIRAVAIALEQEPSTISRRLTALETEIGIQLLERRKKGVKPTEAGELLLRHLRGQAAEFEALTAEFDALRGMRRGHVSLAVGEGFISDLIKNALPSFKKVYPGITFTMRSGSTEVVVQDIQNDVAHLGFVFNSMPDRQCKVLAHTAQPLQLLANPTSEWARTVAPVSIGSLAAMPLALLSSGSGLGAMVREVETIYSVRLHRALEANSLATIRNFVREGLGVTVLPAFVVAQEIADGTIVDLPLDVPEFARGEVSLIARSGRRLPEVAMKLANHAMRSMRAFQA</sequence>
<dbReference type="AlphaFoldDB" id="A0A1G5RKB8"/>
<dbReference type="SUPFAM" id="SSF46785">
    <property type="entry name" value="Winged helix' DNA-binding domain"/>
    <property type="match status" value="1"/>
</dbReference>
<dbReference type="PANTHER" id="PTHR30419:SF8">
    <property type="entry name" value="NITROGEN ASSIMILATION TRANSCRIPTIONAL ACTIVATOR-RELATED"/>
    <property type="match status" value="1"/>
</dbReference>
<feature type="domain" description="HTH lysR-type" evidence="5">
    <location>
        <begin position="1"/>
        <end position="58"/>
    </location>
</feature>
<reference evidence="6 7" key="1">
    <citation type="submission" date="2016-10" db="EMBL/GenBank/DDBJ databases">
        <authorList>
            <person name="de Groot N.N."/>
        </authorList>
    </citation>
    <scope>NUCLEOTIDE SEQUENCE [LARGE SCALE GENOMIC DNA]</scope>
    <source>
        <strain evidence="6 7">U95</strain>
    </source>
</reference>
<dbReference type="SUPFAM" id="SSF53850">
    <property type="entry name" value="Periplasmic binding protein-like II"/>
    <property type="match status" value="1"/>
</dbReference>
<dbReference type="Gene3D" id="1.10.10.10">
    <property type="entry name" value="Winged helix-like DNA-binding domain superfamily/Winged helix DNA-binding domain"/>
    <property type="match status" value="1"/>
</dbReference>
<comment type="similarity">
    <text evidence="1">Belongs to the LysR transcriptional regulatory family.</text>
</comment>
<accession>A0A1G5RKB8</accession>
<keyword evidence="7" id="KW-1185">Reference proteome</keyword>
<dbReference type="InterPro" id="IPR036390">
    <property type="entry name" value="WH_DNA-bd_sf"/>
</dbReference>
<dbReference type="PROSITE" id="PS50931">
    <property type="entry name" value="HTH_LYSR"/>
    <property type="match status" value="1"/>
</dbReference>
<evidence type="ECO:0000256" key="2">
    <source>
        <dbReference type="ARBA" id="ARBA00023015"/>
    </source>
</evidence>
<protein>
    <submittedName>
        <fullName evidence="6">DNA-binding transcriptional regulator, LysR family</fullName>
    </submittedName>
</protein>
<dbReference type="InterPro" id="IPR036388">
    <property type="entry name" value="WH-like_DNA-bd_sf"/>
</dbReference>
<proteinExistence type="inferred from homology"/>
<keyword evidence="2" id="KW-0805">Transcription regulation</keyword>
<dbReference type="PANTHER" id="PTHR30419">
    <property type="entry name" value="HTH-TYPE TRANSCRIPTIONAL REGULATOR YBHD"/>
    <property type="match status" value="1"/>
</dbReference>
<organism evidence="6 7">
    <name type="scientific">Epibacterium ulvae</name>
    <dbReference type="NCBI Taxonomy" id="1156985"/>
    <lineage>
        <taxon>Bacteria</taxon>
        <taxon>Pseudomonadati</taxon>
        <taxon>Pseudomonadota</taxon>
        <taxon>Alphaproteobacteria</taxon>
        <taxon>Rhodobacterales</taxon>
        <taxon>Roseobacteraceae</taxon>
        <taxon>Epibacterium</taxon>
    </lineage>
</organism>
<evidence type="ECO:0000259" key="5">
    <source>
        <dbReference type="PROSITE" id="PS50931"/>
    </source>
</evidence>
<dbReference type="InterPro" id="IPR000847">
    <property type="entry name" value="LysR_HTH_N"/>
</dbReference>
<dbReference type="Pfam" id="PF03466">
    <property type="entry name" value="LysR_substrate"/>
    <property type="match status" value="1"/>
</dbReference>
<dbReference type="InterPro" id="IPR050950">
    <property type="entry name" value="HTH-type_LysR_regulators"/>
</dbReference>